<dbReference type="KEGG" id="cthr:CTHT_0038820"/>
<feature type="compositionally biased region" description="Low complexity" evidence="6">
    <location>
        <begin position="208"/>
        <end position="217"/>
    </location>
</feature>
<evidence type="ECO:0000256" key="3">
    <source>
        <dbReference type="ARBA" id="ARBA00022771"/>
    </source>
</evidence>
<keyword evidence="4" id="KW-0862">Zinc</keyword>
<evidence type="ECO:0000256" key="1">
    <source>
        <dbReference type="ARBA" id="ARBA00022468"/>
    </source>
</evidence>
<dbReference type="PROSITE" id="PS50115">
    <property type="entry name" value="ARFGAP"/>
    <property type="match status" value="1"/>
</dbReference>
<accession>G0S3T9</accession>
<evidence type="ECO:0000256" key="4">
    <source>
        <dbReference type="ARBA" id="ARBA00022833"/>
    </source>
</evidence>
<evidence type="ECO:0000256" key="5">
    <source>
        <dbReference type="PROSITE-ProRule" id="PRU00288"/>
    </source>
</evidence>
<keyword evidence="3 5" id="KW-0863">Zinc-finger</keyword>
<feature type="domain" description="Arf-GAP" evidence="7">
    <location>
        <begin position="11"/>
        <end position="133"/>
    </location>
</feature>
<dbReference type="GO" id="GO:0048205">
    <property type="term" value="P:COPI coating of Golgi vesicle"/>
    <property type="evidence" value="ECO:0007669"/>
    <property type="project" value="TreeGrafter"/>
</dbReference>
<dbReference type="AlphaFoldDB" id="G0S3T9"/>
<dbReference type="Proteomes" id="UP000008066">
    <property type="component" value="Unassembled WGS sequence"/>
</dbReference>
<dbReference type="PANTHER" id="PTHR45686:SF4">
    <property type="entry name" value="ADP-RIBOSYLATION FACTOR GTPASE ACTIVATING PROTEIN 3, ISOFORM H"/>
    <property type="match status" value="1"/>
</dbReference>
<dbReference type="PANTHER" id="PTHR45686">
    <property type="entry name" value="ADP-RIBOSYLATION FACTOR GTPASE ACTIVATING PROTEIN 3, ISOFORM H-RELATED"/>
    <property type="match status" value="1"/>
</dbReference>
<keyword evidence="1" id="KW-0343">GTPase activation</keyword>
<dbReference type="STRING" id="759272.G0S3T9"/>
<dbReference type="RefSeq" id="XP_006694297.1">
    <property type="nucleotide sequence ID" value="XM_006694234.1"/>
</dbReference>
<proteinExistence type="predicted"/>
<feature type="region of interest" description="Disordered" evidence="6">
    <location>
        <begin position="145"/>
        <end position="241"/>
    </location>
</feature>
<keyword evidence="2" id="KW-0479">Metal-binding</keyword>
<dbReference type="GO" id="GO:0005096">
    <property type="term" value="F:GTPase activator activity"/>
    <property type="evidence" value="ECO:0007669"/>
    <property type="project" value="UniProtKB-KW"/>
</dbReference>
<gene>
    <name evidence="8" type="ORF">CTHT_0038820</name>
</gene>
<dbReference type="GeneID" id="18257920"/>
<dbReference type="HOGENOM" id="CLU_023062_7_0_1"/>
<reference evidence="8 9" key="1">
    <citation type="journal article" date="2011" name="Cell">
        <title>Insight into structure and assembly of the nuclear pore complex by utilizing the genome of a eukaryotic thermophile.</title>
        <authorList>
            <person name="Amlacher S."/>
            <person name="Sarges P."/>
            <person name="Flemming D."/>
            <person name="van Noort V."/>
            <person name="Kunze R."/>
            <person name="Devos D.P."/>
            <person name="Arumugam M."/>
            <person name="Bork P."/>
            <person name="Hurt E."/>
        </authorList>
    </citation>
    <scope>NUCLEOTIDE SEQUENCE [LARGE SCALE GENOMIC DNA]</scope>
    <source>
        <strain evidence="9">DSM 1495 / CBS 144.50 / IMI 039719</strain>
    </source>
</reference>
<dbReference type="InterPro" id="IPR038508">
    <property type="entry name" value="ArfGAP_dom_sf"/>
</dbReference>
<dbReference type="GO" id="GO:0000139">
    <property type="term" value="C:Golgi membrane"/>
    <property type="evidence" value="ECO:0007669"/>
    <property type="project" value="GOC"/>
</dbReference>
<dbReference type="InterPro" id="IPR037278">
    <property type="entry name" value="ARFGAP/RecO"/>
</dbReference>
<dbReference type="SUPFAM" id="SSF57863">
    <property type="entry name" value="ArfGap/RecO-like zinc finger"/>
    <property type="match status" value="1"/>
</dbReference>
<evidence type="ECO:0000313" key="8">
    <source>
        <dbReference type="EMBL" id="EGS22001.1"/>
    </source>
</evidence>
<evidence type="ECO:0000256" key="6">
    <source>
        <dbReference type="SAM" id="MobiDB-lite"/>
    </source>
</evidence>
<dbReference type="PRINTS" id="PR00405">
    <property type="entry name" value="REVINTRACTNG"/>
</dbReference>
<organism evidence="9">
    <name type="scientific">Chaetomium thermophilum (strain DSM 1495 / CBS 144.50 / IMI 039719)</name>
    <name type="common">Thermochaetoides thermophila</name>
    <dbReference type="NCBI Taxonomy" id="759272"/>
    <lineage>
        <taxon>Eukaryota</taxon>
        <taxon>Fungi</taxon>
        <taxon>Dikarya</taxon>
        <taxon>Ascomycota</taxon>
        <taxon>Pezizomycotina</taxon>
        <taxon>Sordariomycetes</taxon>
        <taxon>Sordariomycetidae</taxon>
        <taxon>Sordariales</taxon>
        <taxon>Chaetomiaceae</taxon>
        <taxon>Thermochaetoides</taxon>
    </lineage>
</organism>
<dbReference type="GO" id="GO:0008270">
    <property type="term" value="F:zinc ion binding"/>
    <property type="evidence" value="ECO:0007669"/>
    <property type="project" value="UniProtKB-KW"/>
</dbReference>
<dbReference type="FunFam" id="1.10.220.150:FF:000013">
    <property type="entry name" value="Putative Arf GTPase-activating protein"/>
    <property type="match status" value="1"/>
</dbReference>
<protein>
    <submittedName>
        <fullName evidence="8">ARF GTPase activator-like protein</fullName>
    </submittedName>
</protein>
<dbReference type="eggNOG" id="KOG0706">
    <property type="taxonomic scope" value="Eukaryota"/>
</dbReference>
<evidence type="ECO:0000259" key="7">
    <source>
        <dbReference type="PROSITE" id="PS50115"/>
    </source>
</evidence>
<dbReference type="OMA" id="PANQVCF"/>
<dbReference type="EMBL" id="GL988041">
    <property type="protein sequence ID" value="EGS22001.1"/>
    <property type="molecule type" value="Genomic_DNA"/>
</dbReference>
<dbReference type="InterPro" id="IPR001164">
    <property type="entry name" value="ArfGAP_dom"/>
</dbReference>
<keyword evidence="9" id="KW-1185">Reference proteome</keyword>
<dbReference type="Gene3D" id="1.10.220.150">
    <property type="entry name" value="Arf GTPase activating protein"/>
    <property type="match status" value="1"/>
</dbReference>
<sequence length="494" mass="52706">MSGLASKQESLKIFEKLKSKPANKARVCFDCGQKNPTWTSVPFGIYLCLDCSANHRNLGVHISFVRSTNLDQWQWDQLRIMKVGGNESATKFFQANGGSAALNSKDPKTKYTSPVAVKYKEELKKRAARDAKEYPNEVVITDHDVADGSSTPAEEEDDFFSSWSRPAVKKPTPPVSRTATPPVVGRTPSPFLSAQNGKDRAPSPLAKSASSEAGEGSMPAAKPAARVTSTSTLRSSATGPRKTNILGAKKATSHKLGAKKLGAGDAVIDFEEAEKKAKEEAERKEKLGYDPDAEEEEVVTKTGAKAEGSGAIIEPTPVTSVRAGFGATSAAAKDKKDVERLGMGIARLGFGQVSRPDAKKGAGGFGSVGPIKGKPEDEEETYARRKFGNQKAISSDEFFGKGMFDAQAQAEAKERLRGFEGASAISSNAYFGRPESEDDPASAALDDYGDLETAAKDFIRRFGLQAGDDLEQLTHLLGEGAGRLQGAIRAYLAG</sequence>
<name>G0S3T9_CHATD</name>
<dbReference type="OrthoDB" id="983479at2759"/>
<feature type="compositionally biased region" description="Polar residues" evidence="6">
    <location>
        <begin position="227"/>
        <end position="238"/>
    </location>
</feature>
<evidence type="ECO:0000313" key="9">
    <source>
        <dbReference type="Proteomes" id="UP000008066"/>
    </source>
</evidence>
<dbReference type="CDD" id="cd08831">
    <property type="entry name" value="ArfGap_ArfGap2_3_like"/>
    <property type="match status" value="1"/>
</dbReference>
<dbReference type="Pfam" id="PF01412">
    <property type="entry name" value="ArfGap"/>
    <property type="match status" value="1"/>
</dbReference>
<evidence type="ECO:0000256" key="2">
    <source>
        <dbReference type="ARBA" id="ARBA00022723"/>
    </source>
</evidence>
<dbReference type="SMART" id="SM00105">
    <property type="entry name" value="ArfGap"/>
    <property type="match status" value="1"/>
</dbReference>